<protein>
    <recommendedName>
        <fullName evidence="1">Nudix hydrolase domain-containing protein</fullName>
    </recommendedName>
</protein>
<name>A0A6C0KDT3_9ZZZZ</name>
<evidence type="ECO:0000313" key="2">
    <source>
        <dbReference type="EMBL" id="QHU15286.1"/>
    </source>
</evidence>
<proteinExistence type="predicted"/>
<feature type="domain" description="Nudix hydrolase" evidence="1">
    <location>
        <begin position="15"/>
        <end position="108"/>
    </location>
</feature>
<accession>A0A6C0KDT3</accession>
<dbReference type="Pfam" id="PF00293">
    <property type="entry name" value="NUDIX"/>
    <property type="match status" value="1"/>
</dbReference>
<dbReference type="Gene3D" id="3.90.79.10">
    <property type="entry name" value="Nucleoside Triphosphate Pyrophosphohydrolase"/>
    <property type="match status" value="1"/>
</dbReference>
<sequence length="302" mass="34302">MTLKNSGVLFVSGTGNATKFLLAQEAFIEGYKNSGVWSALEGGPEHEENEIACAVRECYEESLGVVMNKFELHKVLQEATTRRYRLNVAGNGGTAVSFVLFVVRIPPDDSIPALFDRKLRKVKATIDKVSRFNKLTNLMMHKNLPTVGRTCMDILFLDLFHAHANQHDPTHMWLHYNGVQNGVAEQRILGLSFESTNDTIMFAQMVNLWNEIKNEVESMQGLIDPVLEDKFIVSYQCRACFLEKRQLRWFSTMDVVASINPNRRSVTNMRYSFAVLLSLMLDKCLLGTEGCQPEKTYAEYSR</sequence>
<dbReference type="InterPro" id="IPR000086">
    <property type="entry name" value="NUDIX_hydrolase_dom"/>
</dbReference>
<evidence type="ECO:0000259" key="1">
    <source>
        <dbReference type="Pfam" id="PF00293"/>
    </source>
</evidence>
<dbReference type="AlphaFoldDB" id="A0A6C0KDT3"/>
<dbReference type="InterPro" id="IPR015797">
    <property type="entry name" value="NUDIX_hydrolase-like_dom_sf"/>
</dbReference>
<dbReference type="SUPFAM" id="SSF55811">
    <property type="entry name" value="Nudix"/>
    <property type="match status" value="1"/>
</dbReference>
<reference evidence="2" key="1">
    <citation type="journal article" date="2020" name="Nature">
        <title>Giant virus diversity and host interactions through global metagenomics.</title>
        <authorList>
            <person name="Schulz F."/>
            <person name="Roux S."/>
            <person name="Paez-Espino D."/>
            <person name="Jungbluth S."/>
            <person name="Walsh D.A."/>
            <person name="Denef V.J."/>
            <person name="McMahon K.D."/>
            <person name="Konstantinidis K.T."/>
            <person name="Eloe-Fadrosh E.A."/>
            <person name="Kyrpides N.C."/>
            <person name="Woyke T."/>
        </authorList>
    </citation>
    <scope>NUCLEOTIDE SEQUENCE</scope>
    <source>
        <strain evidence="2">GVMAG-S-1103017-68</strain>
    </source>
</reference>
<dbReference type="EMBL" id="MN740854">
    <property type="protein sequence ID" value="QHU15286.1"/>
    <property type="molecule type" value="Genomic_DNA"/>
</dbReference>
<organism evidence="2">
    <name type="scientific">viral metagenome</name>
    <dbReference type="NCBI Taxonomy" id="1070528"/>
    <lineage>
        <taxon>unclassified sequences</taxon>
        <taxon>metagenomes</taxon>
        <taxon>organismal metagenomes</taxon>
    </lineage>
</organism>